<dbReference type="EMBL" id="JBEAFC010000004">
    <property type="protein sequence ID" value="KAL1559457.1"/>
    <property type="molecule type" value="Genomic_DNA"/>
</dbReference>
<feature type="domain" description="Tf2-1-like SH3-like" evidence="2">
    <location>
        <begin position="69"/>
        <end position="109"/>
    </location>
</feature>
<accession>A0ABD1HTE4</accession>
<organism evidence="3 4">
    <name type="scientific">Salvia divinorum</name>
    <name type="common">Maria pastora</name>
    <name type="synonym">Diviner's sage</name>
    <dbReference type="NCBI Taxonomy" id="28513"/>
    <lineage>
        <taxon>Eukaryota</taxon>
        <taxon>Viridiplantae</taxon>
        <taxon>Streptophyta</taxon>
        <taxon>Embryophyta</taxon>
        <taxon>Tracheophyta</taxon>
        <taxon>Spermatophyta</taxon>
        <taxon>Magnoliopsida</taxon>
        <taxon>eudicotyledons</taxon>
        <taxon>Gunneridae</taxon>
        <taxon>Pentapetalae</taxon>
        <taxon>asterids</taxon>
        <taxon>lamiids</taxon>
        <taxon>Lamiales</taxon>
        <taxon>Lamiaceae</taxon>
        <taxon>Nepetoideae</taxon>
        <taxon>Mentheae</taxon>
        <taxon>Salviinae</taxon>
        <taxon>Salvia</taxon>
        <taxon>Salvia subgen. Calosphace</taxon>
    </lineage>
</organism>
<comment type="caution">
    <text evidence="3">The sequence shown here is derived from an EMBL/GenBank/DDBJ whole genome shotgun (WGS) entry which is preliminary data.</text>
</comment>
<reference evidence="3 4" key="1">
    <citation type="submission" date="2024-06" db="EMBL/GenBank/DDBJ databases">
        <title>A chromosome level genome sequence of Diviner's sage (Salvia divinorum).</title>
        <authorList>
            <person name="Ford S.A."/>
            <person name="Ro D.-K."/>
            <person name="Ness R.W."/>
            <person name="Phillips M.A."/>
        </authorList>
    </citation>
    <scope>NUCLEOTIDE SEQUENCE [LARGE SCALE GENOMIC DNA]</scope>
    <source>
        <strain evidence="3">SAF-2024a</strain>
        <tissue evidence="3">Leaf</tissue>
    </source>
</reference>
<keyword evidence="4" id="KW-1185">Reference proteome</keyword>
<dbReference type="PANTHER" id="PTHR45835:SF99">
    <property type="entry name" value="CHROMO DOMAIN-CONTAINING PROTEIN-RELATED"/>
    <property type="match status" value="1"/>
</dbReference>
<sequence length="111" mass="12807">MAPYEALYGRKCRSPLYWDEVGERRILGPDSVEEMIEIVRRIRQRIKEAQDRLKSYVDVRRTDLRFNAGDKVFLKVSPSKGITRFGIKGKLKPHYVGPYEILENVGPVAIG</sequence>
<protein>
    <recommendedName>
        <fullName evidence="2">Tf2-1-like SH3-like domain-containing protein</fullName>
    </recommendedName>
</protein>
<gene>
    <name evidence="3" type="ORF">AAHA92_09798</name>
</gene>
<dbReference type="AlphaFoldDB" id="A0ABD1HTE4"/>
<proteinExistence type="predicted"/>
<name>A0ABD1HTE4_SALDI</name>
<evidence type="ECO:0000313" key="4">
    <source>
        <dbReference type="Proteomes" id="UP001567538"/>
    </source>
</evidence>
<evidence type="ECO:0000256" key="1">
    <source>
        <dbReference type="SAM" id="Coils"/>
    </source>
</evidence>
<dbReference type="PANTHER" id="PTHR45835">
    <property type="entry name" value="YALI0A06105P"/>
    <property type="match status" value="1"/>
</dbReference>
<evidence type="ECO:0000313" key="3">
    <source>
        <dbReference type="EMBL" id="KAL1559457.1"/>
    </source>
</evidence>
<evidence type="ECO:0000259" key="2">
    <source>
        <dbReference type="Pfam" id="PF24626"/>
    </source>
</evidence>
<dbReference type="Proteomes" id="UP001567538">
    <property type="component" value="Unassembled WGS sequence"/>
</dbReference>
<feature type="coiled-coil region" evidence="1">
    <location>
        <begin position="32"/>
        <end position="59"/>
    </location>
</feature>
<dbReference type="InterPro" id="IPR056924">
    <property type="entry name" value="SH3_Tf2-1"/>
</dbReference>
<dbReference type="Pfam" id="PF24626">
    <property type="entry name" value="SH3_Tf2-1"/>
    <property type="match status" value="1"/>
</dbReference>
<keyword evidence="1" id="KW-0175">Coiled coil</keyword>